<dbReference type="Proteomes" id="UP000063699">
    <property type="component" value="Chromosome"/>
</dbReference>
<name>A0A0N9IE67_9PSEU</name>
<evidence type="ECO:0008006" key="6">
    <source>
        <dbReference type="Google" id="ProtNLM"/>
    </source>
</evidence>
<feature type="domain" description="SMODS and SLOG-associating 2TM effector" evidence="3">
    <location>
        <begin position="15"/>
        <end position="165"/>
    </location>
</feature>
<feature type="transmembrane region" description="Helical" evidence="1">
    <location>
        <begin position="218"/>
        <end position="239"/>
    </location>
</feature>
<dbReference type="InterPro" id="IPR041116">
    <property type="entry name" value="SLATT_3"/>
</dbReference>
<dbReference type="AlphaFoldDB" id="A0A0N9IE67"/>
<feature type="transmembrane region" description="Helical" evidence="1">
    <location>
        <begin position="63"/>
        <end position="82"/>
    </location>
</feature>
<accession>A0A0N9IE67</accession>
<dbReference type="KEGG" id="kphy:AOZ06_48490"/>
<dbReference type="RefSeq" id="WP_054295551.1">
    <property type="nucleotide sequence ID" value="NZ_CP012752.1"/>
</dbReference>
<keyword evidence="5" id="KW-1185">Reference proteome</keyword>
<feature type="domain" description="SMODS and SLOG-associating 2TM effector" evidence="2">
    <location>
        <begin position="169"/>
        <end position="290"/>
    </location>
</feature>
<dbReference type="OrthoDB" id="9806639at2"/>
<gene>
    <name evidence="4" type="ORF">AOZ06_48490</name>
</gene>
<keyword evidence="1" id="KW-0472">Membrane</keyword>
<proteinExistence type="predicted"/>
<evidence type="ECO:0000259" key="2">
    <source>
        <dbReference type="Pfam" id="PF18181"/>
    </source>
</evidence>
<dbReference type="NCBIfam" id="NF033610">
    <property type="entry name" value="SLATT_3"/>
    <property type="match status" value="1"/>
</dbReference>
<sequence length="303" mass="33534">MTEPTSPLFTWHQLPPFFQDADASAVRVKRRYFGQLRLSLILLFVAAASGAASLKFGGSGVDWAGVLAALAFLASLVVRFYIEQQQDENRWYESRTAAESCKTLAWRYAVCGDPFPEAMPAAEARQLYIHRLRELSRNLRIVDVSSGNDVNEDMERCRAASKAQRISTYRVGRLTEQVDWYSKVAAQRDRQSRVWRAIALVGELVGVGAGALKASGVTSIDLLGVVSAAVAGITAWLHAKQLHTEAASYSLTAREIRHVLSLVDEDMDGEQWAEFVDEAEGTISKEHTMWSAGRTGRTPLKDL</sequence>
<dbReference type="InterPro" id="IPR040884">
    <property type="entry name" value="SLATT_1"/>
</dbReference>
<dbReference type="Pfam" id="PF18181">
    <property type="entry name" value="SLATT_1"/>
    <property type="match status" value="1"/>
</dbReference>
<protein>
    <recommendedName>
        <fullName evidence="6">SMODS and SLOG-associating 2TM effector domain-containing protein</fullName>
    </recommendedName>
</protein>
<dbReference type="Pfam" id="PF18184">
    <property type="entry name" value="SLATT_3"/>
    <property type="match status" value="1"/>
</dbReference>
<keyword evidence="1" id="KW-0812">Transmembrane</keyword>
<feature type="transmembrane region" description="Helical" evidence="1">
    <location>
        <begin position="36"/>
        <end position="57"/>
    </location>
</feature>
<dbReference type="EMBL" id="CP012752">
    <property type="protein sequence ID" value="ALG13665.1"/>
    <property type="molecule type" value="Genomic_DNA"/>
</dbReference>
<organism evidence="4 5">
    <name type="scientific">Kibdelosporangium phytohabitans</name>
    <dbReference type="NCBI Taxonomy" id="860235"/>
    <lineage>
        <taxon>Bacteria</taxon>
        <taxon>Bacillati</taxon>
        <taxon>Actinomycetota</taxon>
        <taxon>Actinomycetes</taxon>
        <taxon>Pseudonocardiales</taxon>
        <taxon>Pseudonocardiaceae</taxon>
        <taxon>Kibdelosporangium</taxon>
    </lineage>
</organism>
<evidence type="ECO:0000313" key="5">
    <source>
        <dbReference type="Proteomes" id="UP000063699"/>
    </source>
</evidence>
<feature type="transmembrane region" description="Helical" evidence="1">
    <location>
        <begin position="194"/>
        <end position="212"/>
    </location>
</feature>
<dbReference type="NCBIfam" id="NF033634">
    <property type="entry name" value="SLATT_1"/>
    <property type="match status" value="1"/>
</dbReference>
<evidence type="ECO:0000313" key="4">
    <source>
        <dbReference type="EMBL" id="ALG13665.1"/>
    </source>
</evidence>
<reference evidence="4 5" key="1">
    <citation type="submission" date="2015-07" db="EMBL/GenBank/DDBJ databases">
        <title>Genome sequencing of Kibdelosporangium phytohabitans.</title>
        <authorList>
            <person name="Qin S."/>
            <person name="Xing K."/>
        </authorList>
    </citation>
    <scope>NUCLEOTIDE SEQUENCE [LARGE SCALE GENOMIC DNA]</scope>
    <source>
        <strain evidence="4 5">KLBMP1111</strain>
    </source>
</reference>
<evidence type="ECO:0000259" key="3">
    <source>
        <dbReference type="Pfam" id="PF18184"/>
    </source>
</evidence>
<evidence type="ECO:0000256" key="1">
    <source>
        <dbReference type="SAM" id="Phobius"/>
    </source>
</evidence>
<keyword evidence="1" id="KW-1133">Transmembrane helix</keyword>